<evidence type="ECO:0000259" key="1">
    <source>
        <dbReference type="Pfam" id="PF03358"/>
    </source>
</evidence>
<dbReference type="Gene3D" id="3.40.50.360">
    <property type="match status" value="1"/>
</dbReference>
<feature type="domain" description="NADPH-dependent FMN reductase-like" evidence="1">
    <location>
        <begin position="51"/>
        <end position="115"/>
    </location>
</feature>
<reference evidence="2" key="1">
    <citation type="submission" date="2021-10" db="EMBL/GenBank/DDBJ databases">
        <title>The complete genome sequence of Leeia sp. TBRC 13508.</title>
        <authorList>
            <person name="Charoenyingcharoen P."/>
            <person name="Yukphan P."/>
        </authorList>
    </citation>
    <scope>NUCLEOTIDE SEQUENCE</scope>
    <source>
        <strain evidence="2">TBRC 13508</strain>
    </source>
</reference>
<comment type="caution">
    <text evidence="2">The sequence shown here is derived from an EMBL/GenBank/DDBJ whole genome shotgun (WGS) entry which is preliminary data.</text>
</comment>
<protein>
    <submittedName>
        <fullName evidence="2">NAD(P)H-dependent oxidoreductase</fullName>
    </submittedName>
</protein>
<dbReference type="EMBL" id="JAJBZT010000003">
    <property type="protein sequence ID" value="MCB6183445.1"/>
    <property type="molecule type" value="Genomic_DNA"/>
</dbReference>
<keyword evidence="3" id="KW-1185">Reference proteome</keyword>
<organism evidence="2 3">
    <name type="scientific">Leeia speluncae</name>
    <dbReference type="NCBI Taxonomy" id="2884804"/>
    <lineage>
        <taxon>Bacteria</taxon>
        <taxon>Pseudomonadati</taxon>
        <taxon>Pseudomonadota</taxon>
        <taxon>Betaproteobacteria</taxon>
        <taxon>Neisseriales</taxon>
        <taxon>Leeiaceae</taxon>
        <taxon>Leeia</taxon>
    </lineage>
</organism>
<proteinExistence type="predicted"/>
<evidence type="ECO:0000313" key="3">
    <source>
        <dbReference type="Proteomes" id="UP001165395"/>
    </source>
</evidence>
<dbReference type="InterPro" id="IPR029039">
    <property type="entry name" value="Flavoprotein-like_sf"/>
</dbReference>
<dbReference type="SUPFAM" id="SSF52218">
    <property type="entry name" value="Flavoproteins"/>
    <property type="match status" value="1"/>
</dbReference>
<dbReference type="RefSeq" id="WP_227180214.1">
    <property type="nucleotide sequence ID" value="NZ_JAJBZT010000003.1"/>
</dbReference>
<dbReference type="Proteomes" id="UP001165395">
    <property type="component" value="Unassembled WGS sequence"/>
</dbReference>
<dbReference type="InterPro" id="IPR005025">
    <property type="entry name" value="FMN_Rdtase-like_dom"/>
</dbReference>
<gene>
    <name evidence="2" type="ORF">LIN78_07785</name>
</gene>
<name>A0ABS8D5E3_9NEIS</name>
<sequence length="165" mass="18068">MPSRQLWIVYDSNTGATESWVHAFKGGASACDKVWVNVIKANEVDWMRLPTADGVVFACPELLGSMSGGMKLFFDRAYYPLIERMQGKATLAVVVAGNDGAMTVKQMEKILTGWRVKWIAPIHLVKQGISSVDDLLAKKTLSPHQLEDARNVGQLFAEGLAAGIF</sequence>
<accession>A0ABS8D5E3</accession>
<dbReference type="Pfam" id="PF03358">
    <property type="entry name" value="FMN_red"/>
    <property type="match status" value="1"/>
</dbReference>
<evidence type="ECO:0000313" key="2">
    <source>
        <dbReference type="EMBL" id="MCB6183445.1"/>
    </source>
</evidence>